<feature type="transmembrane region" description="Helical" evidence="1">
    <location>
        <begin position="154"/>
        <end position="175"/>
    </location>
</feature>
<sequence length="252" mass="26720">MLFAIFFIQLIFHQELSDLHLRRGLSIAGVDTSTVTSGATDAANSVTKIAAHEIAQASATAQTTVDQASEHLKTLSEDLKLHLPAYYAVGLWGYCQGDNSTGPFANCSKPSTSFSFNLLEIFGSASAEINDILLDKDNKILAGYHDVSRWTVSAYIIGFVFTSATIIIQVFLFVFPKVKILLVASSILAAAFITGASIGATVIYGLLTGGIARVLQPLGAHASLGASTFTATWLARCGSFASRASTTVYVVL</sequence>
<name>A0AAD6DUK7_9EURO</name>
<evidence type="ECO:0000313" key="3">
    <source>
        <dbReference type="Proteomes" id="UP001213799"/>
    </source>
</evidence>
<dbReference type="Proteomes" id="UP001213799">
    <property type="component" value="Unassembled WGS sequence"/>
</dbReference>
<dbReference type="GO" id="GO:0051285">
    <property type="term" value="C:cell cortex of cell tip"/>
    <property type="evidence" value="ECO:0007669"/>
    <property type="project" value="TreeGrafter"/>
</dbReference>
<organism evidence="2 3">
    <name type="scientific">Penicillium hordei</name>
    <dbReference type="NCBI Taxonomy" id="40994"/>
    <lineage>
        <taxon>Eukaryota</taxon>
        <taxon>Fungi</taxon>
        <taxon>Dikarya</taxon>
        <taxon>Ascomycota</taxon>
        <taxon>Pezizomycotina</taxon>
        <taxon>Eurotiomycetes</taxon>
        <taxon>Eurotiomycetidae</taxon>
        <taxon>Eurotiales</taxon>
        <taxon>Aspergillaceae</taxon>
        <taxon>Penicillium</taxon>
    </lineage>
</organism>
<keyword evidence="1" id="KW-0472">Membrane</keyword>
<gene>
    <name evidence="2" type="ORF">N7537_010412</name>
</gene>
<proteinExistence type="predicted"/>
<dbReference type="AlphaFoldDB" id="A0AAD6DUK7"/>
<evidence type="ECO:0000256" key="1">
    <source>
        <dbReference type="SAM" id="Phobius"/>
    </source>
</evidence>
<dbReference type="InterPro" id="IPR009571">
    <property type="entry name" value="SUR7/Rim9-like_fungi"/>
</dbReference>
<accession>A0AAD6DUK7</accession>
<protein>
    <recommendedName>
        <fullName evidence="4">Actin cortical patch SUR7/pH-response regulator PalI</fullName>
    </recommendedName>
</protein>
<evidence type="ECO:0000313" key="2">
    <source>
        <dbReference type="EMBL" id="KAJ5593508.1"/>
    </source>
</evidence>
<dbReference type="PANTHER" id="PTHR28019">
    <property type="entry name" value="CELL MEMBRANE PROTEIN YLR413W-RELATED"/>
    <property type="match status" value="1"/>
</dbReference>
<evidence type="ECO:0008006" key="4">
    <source>
        <dbReference type="Google" id="ProtNLM"/>
    </source>
</evidence>
<dbReference type="GeneID" id="81591708"/>
<comment type="caution">
    <text evidence="2">The sequence shown here is derived from an EMBL/GenBank/DDBJ whole genome shotgun (WGS) entry which is preliminary data.</text>
</comment>
<keyword evidence="1" id="KW-0812">Transmembrane</keyword>
<dbReference type="EMBL" id="JAQJAE010000005">
    <property type="protein sequence ID" value="KAJ5593508.1"/>
    <property type="molecule type" value="Genomic_DNA"/>
</dbReference>
<dbReference type="RefSeq" id="XP_056750134.1">
    <property type="nucleotide sequence ID" value="XM_056901466.1"/>
</dbReference>
<keyword evidence="1" id="KW-1133">Transmembrane helix</keyword>
<dbReference type="InterPro" id="IPR052413">
    <property type="entry name" value="SUR7_domain"/>
</dbReference>
<reference evidence="2" key="1">
    <citation type="journal article" date="2023" name="IMA Fungus">
        <title>Comparative genomic study of the Penicillium genus elucidates a diverse pangenome and 15 lateral gene transfer events.</title>
        <authorList>
            <person name="Petersen C."/>
            <person name="Sorensen T."/>
            <person name="Nielsen M.R."/>
            <person name="Sondergaard T.E."/>
            <person name="Sorensen J.L."/>
            <person name="Fitzpatrick D.A."/>
            <person name="Frisvad J.C."/>
            <person name="Nielsen K.L."/>
        </authorList>
    </citation>
    <scope>NUCLEOTIDE SEQUENCE</scope>
    <source>
        <strain evidence="2">IBT 12815</strain>
    </source>
</reference>
<dbReference type="GO" id="GO:0031505">
    <property type="term" value="P:fungal-type cell wall organization"/>
    <property type="evidence" value="ECO:0007669"/>
    <property type="project" value="TreeGrafter"/>
</dbReference>
<keyword evidence="3" id="KW-1185">Reference proteome</keyword>
<dbReference type="GO" id="GO:0005886">
    <property type="term" value="C:plasma membrane"/>
    <property type="evidence" value="ECO:0007669"/>
    <property type="project" value="InterPro"/>
</dbReference>
<reference evidence="2" key="2">
    <citation type="submission" date="2023-01" db="EMBL/GenBank/DDBJ databases">
        <authorList>
            <person name="Petersen C."/>
        </authorList>
    </citation>
    <scope>NUCLEOTIDE SEQUENCE</scope>
    <source>
        <strain evidence="2">IBT 12815</strain>
    </source>
</reference>
<dbReference type="Pfam" id="PF06687">
    <property type="entry name" value="SUR7"/>
    <property type="match status" value="1"/>
</dbReference>
<feature type="transmembrane region" description="Helical" evidence="1">
    <location>
        <begin position="187"/>
        <end position="207"/>
    </location>
</feature>
<dbReference type="PANTHER" id="PTHR28019:SF2">
    <property type="entry name" value="CELL MEMBRANE PROTEIN YLR413W-RELATED"/>
    <property type="match status" value="1"/>
</dbReference>